<dbReference type="GeneID" id="95377219"/>
<feature type="domain" description="Carbohydrate-binding/sugar hydrolysis" evidence="3">
    <location>
        <begin position="45"/>
        <end position="199"/>
    </location>
</feature>
<keyword evidence="2" id="KW-0732">Signal</keyword>
<dbReference type="SUPFAM" id="SSF51126">
    <property type="entry name" value="Pectin lyase-like"/>
    <property type="match status" value="1"/>
</dbReference>
<dbReference type="KEGG" id="pchi:PC41400_20720"/>
<dbReference type="AlphaFoldDB" id="A0A410WZR9"/>
<dbReference type="RefSeq" id="WP_042233246.1">
    <property type="nucleotide sequence ID" value="NZ_CP026520.1"/>
</dbReference>
<dbReference type="Proteomes" id="UP001527202">
    <property type="component" value="Unassembled WGS sequence"/>
</dbReference>
<accession>A0A410WZR9</accession>
<feature type="chain" id="PRO_5019449105" evidence="2">
    <location>
        <begin position="30"/>
        <end position="455"/>
    </location>
</feature>
<dbReference type="OrthoDB" id="159063at2"/>
<dbReference type="InterPro" id="IPR022441">
    <property type="entry name" value="Para_beta_helix_rpt-2"/>
</dbReference>
<dbReference type="SMART" id="SM00722">
    <property type="entry name" value="CASH"/>
    <property type="match status" value="2"/>
</dbReference>
<protein>
    <submittedName>
        <fullName evidence="4">Right-handed parallel beta-helix repeat-containing protein</fullName>
    </submittedName>
</protein>
<feature type="transmembrane region" description="Helical" evidence="1">
    <location>
        <begin position="433"/>
        <end position="452"/>
    </location>
</feature>
<dbReference type="InterPro" id="IPR012334">
    <property type="entry name" value="Pectin_lyas_fold"/>
</dbReference>
<dbReference type="InterPro" id="IPR006626">
    <property type="entry name" value="PbH1"/>
</dbReference>
<evidence type="ECO:0000313" key="5">
    <source>
        <dbReference type="EMBL" id="QAV19949.1"/>
    </source>
</evidence>
<evidence type="ECO:0000256" key="2">
    <source>
        <dbReference type="SAM" id="SignalP"/>
    </source>
</evidence>
<dbReference type="SMART" id="SM00710">
    <property type="entry name" value="PbH1"/>
    <property type="match status" value="8"/>
</dbReference>
<name>A0A410WZR9_9BACL</name>
<dbReference type="EMBL" id="JAMDMJ010000009">
    <property type="protein sequence ID" value="MCY9595989.1"/>
    <property type="molecule type" value="Genomic_DNA"/>
</dbReference>
<keyword evidence="1" id="KW-1133">Transmembrane helix</keyword>
<dbReference type="NCBIfam" id="TIGR03804">
    <property type="entry name" value="para_beta_helix"/>
    <property type="match status" value="4"/>
</dbReference>
<dbReference type="EMBL" id="CP026520">
    <property type="protein sequence ID" value="QAV19949.1"/>
    <property type="molecule type" value="Genomic_DNA"/>
</dbReference>
<keyword evidence="1" id="KW-0472">Membrane</keyword>
<feature type="signal peptide" evidence="2">
    <location>
        <begin position="1"/>
        <end position="29"/>
    </location>
</feature>
<evidence type="ECO:0000313" key="4">
    <source>
        <dbReference type="EMBL" id="MCY9595989.1"/>
    </source>
</evidence>
<evidence type="ECO:0000313" key="7">
    <source>
        <dbReference type="Proteomes" id="UP001527202"/>
    </source>
</evidence>
<feature type="domain" description="Carbohydrate-binding/sugar hydrolysis" evidence="3">
    <location>
        <begin position="222"/>
        <end position="362"/>
    </location>
</feature>
<keyword evidence="7" id="KW-1185">Reference proteome</keyword>
<keyword evidence="1" id="KW-0812">Transmembrane</keyword>
<dbReference type="Proteomes" id="UP000288943">
    <property type="component" value="Chromosome"/>
</dbReference>
<dbReference type="Pfam" id="PF05048">
    <property type="entry name" value="NosD"/>
    <property type="match status" value="1"/>
</dbReference>
<dbReference type="InterPro" id="IPR006633">
    <property type="entry name" value="Carb-bd_sugar_hydrolysis-dom"/>
</dbReference>
<gene>
    <name evidence="4" type="ORF">M5X16_09395</name>
    <name evidence="5" type="ORF">PC41400_20720</name>
</gene>
<sequence>MKLRLIPLWLCVCAAAAAVLWLPHQRAEAAPPDAGAARPAELQQLIDRTPSGGLLRLPAGSYEGPAVITRPIVIEGQSGAVVRNKDGSGKPAITVRADDVSLKGLQIEQDGEGASSDTSAVLVQGSGALLHSLDIRTDAFGILLRDTGHNRIENNSVVRTGSGAAKLSERRNGIDLFNAHDNVISGNRVSSMNDGIYLESSHRNKVEANAVEHSRYGIHCMYTKGTVVRGNTGMYNITGAMIMGVKEAEVSGNSFTKQSESVNSQGLLFFDVHNSKVTGNKVEGNRVGLYVEQSGSNEFTNNDVLQNFVGVQFLESENNRFTGNRFIGNVIEAEANESESNAFSGNFWEAFRGLDSDGDGSSELSYALNPFFQRLTGAVPAYQLFFQSPGMQFLEGMYASDREGWTKDEAPLMKPGTGPEQKPLSGSAGNTTLVFGLLLLLASVSTIYYVGVRRG</sequence>
<dbReference type="Gene3D" id="2.160.20.10">
    <property type="entry name" value="Single-stranded right-handed beta-helix, Pectin lyase-like"/>
    <property type="match status" value="1"/>
</dbReference>
<evidence type="ECO:0000259" key="3">
    <source>
        <dbReference type="SMART" id="SM00722"/>
    </source>
</evidence>
<organism evidence="5 6">
    <name type="scientific">Paenibacillus chitinolyticus</name>
    <dbReference type="NCBI Taxonomy" id="79263"/>
    <lineage>
        <taxon>Bacteria</taxon>
        <taxon>Bacillati</taxon>
        <taxon>Bacillota</taxon>
        <taxon>Bacilli</taxon>
        <taxon>Bacillales</taxon>
        <taxon>Paenibacillaceae</taxon>
        <taxon>Paenibacillus</taxon>
    </lineage>
</organism>
<reference evidence="4 7" key="2">
    <citation type="submission" date="2022-05" db="EMBL/GenBank/DDBJ databases">
        <title>Genome Sequencing of Bee-Associated Microbes.</title>
        <authorList>
            <person name="Dunlap C."/>
        </authorList>
    </citation>
    <scope>NUCLEOTIDE SEQUENCE [LARGE SCALE GENOMIC DNA]</scope>
    <source>
        <strain evidence="4 7">NRRL B-23120</strain>
    </source>
</reference>
<evidence type="ECO:0000256" key="1">
    <source>
        <dbReference type="SAM" id="Phobius"/>
    </source>
</evidence>
<dbReference type="InterPro" id="IPR007742">
    <property type="entry name" value="NosD_dom"/>
</dbReference>
<evidence type="ECO:0000313" key="6">
    <source>
        <dbReference type="Proteomes" id="UP000288943"/>
    </source>
</evidence>
<proteinExistence type="predicted"/>
<dbReference type="InterPro" id="IPR011050">
    <property type="entry name" value="Pectin_lyase_fold/virulence"/>
</dbReference>
<reference evidence="5 6" key="1">
    <citation type="submission" date="2018-01" db="EMBL/GenBank/DDBJ databases">
        <title>The whole genome sequencing and assembly of Paenibacillus chitinolyticus KCCM 41400 strain.</title>
        <authorList>
            <person name="Kim J.-Y."/>
            <person name="Park M.-K."/>
            <person name="Lee Y.-J."/>
            <person name="Yi H."/>
            <person name="Bahn Y.-S."/>
            <person name="Kim J.F."/>
            <person name="Lee D.-W."/>
        </authorList>
    </citation>
    <scope>NUCLEOTIDE SEQUENCE [LARGE SCALE GENOMIC DNA]</scope>
    <source>
        <strain evidence="5 6">KCCM 41400</strain>
    </source>
</reference>